<proteinExistence type="inferred from homology"/>
<dbReference type="GO" id="GO:0043565">
    <property type="term" value="F:sequence-specific DNA binding"/>
    <property type="evidence" value="ECO:0007669"/>
    <property type="project" value="TreeGrafter"/>
</dbReference>
<organism evidence="6 7">
    <name type="scientific">Tritonibacter horizontis</name>
    <dbReference type="NCBI Taxonomy" id="1768241"/>
    <lineage>
        <taxon>Bacteria</taxon>
        <taxon>Pseudomonadati</taxon>
        <taxon>Pseudomonadota</taxon>
        <taxon>Alphaproteobacteria</taxon>
        <taxon>Rhodobacterales</taxon>
        <taxon>Paracoccaceae</taxon>
        <taxon>Tritonibacter</taxon>
    </lineage>
</organism>
<evidence type="ECO:0000256" key="4">
    <source>
        <dbReference type="ARBA" id="ARBA00023163"/>
    </source>
</evidence>
<dbReference type="AlphaFoldDB" id="A0A132C0W7"/>
<sequence>MIITGTLIVMDRIDMMNAYVAVAETKSFTSAANRLGTSPQLVSKYVRTLEDQLGAQMFIRSTRNVRLTETGAAFLDKCTQLLEDFNELTAAVRNDHRAPQGKLTVAAPATYGELYLADAIADFALTFPQVQIDLRLSDRYANLMDEGIDVAIRIGDLEDSSFVATRISETRLTYSASPQYIMTQGNPEKPSDLLSHDCIIDSNYRFGTGWRFAGPDGPERIDVKGRLRANSASAARRFALKDAGILLSPEYVVADDLEAGRLMPVLKPFWPESLGLFAVYLENRHLSTKVRVFVDFMRSALR</sequence>
<dbReference type="InterPro" id="IPR058163">
    <property type="entry name" value="LysR-type_TF_proteobact-type"/>
</dbReference>
<evidence type="ECO:0000256" key="1">
    <source>
        <dbReference type="ARBA" id="ARBA00009437"/>
    </source>
</evidence>
<name>A0A132C0W7_9RHOB</name>
<dbReference type="Gene3D" id="1.10.10.10">
    <property type="entry name" value="Winged helix-like DNA-binding domain superfamily/Winged helix DNA-binding domain"/>
    <property type="match status" value="1"/>
</dbReference>
<protein>
    <submittedName>
        <fullName evidence="6">HTH-type transcriptional regulator DmlR</fullName>
    </submittedName>
</protein>
<dbReference type="OrthoDB" id="9813056at2"/>
<evidence type="ECO:0000313" key="6">
    <source>
        <dbReference type="EMBL" id="KUP94203.1"/>
    </source>
</evidence>
<feature type="domain" description="HTH lysR-type" evidence="5">
    <location>
        <begin position="13"/>
        <end position="68"/>
    </location>
</feature>
<dbReference type="Pfam" id="PF00126">
    <property type="entry name" value="HTH_1"/>
    <property type="match status" value="1"/>
</dbReference>
<keyword evidence="7" id="KW-1185">Reference proteome</keyword>
<reference evidence="6 7" key="1">
    <citation type="submission" date="2015-12" db="EMBL/GenBank/DDBJ databases">
        <title>Genome sequence of the marine Rhodobacteraceae strain O3.65, Candidatus Tritonibacter horizontis.</title>
        <authorList>
            <person name="Poehlein A."/>
            <person name="Giebel H.A."/>
            <person name="Voget S."/>
            <person name="Brinkhoff T."/>
        </authorList>
    </citation>
    <scope>NUCLEOTIDE SEQUENCE [LARGE SCALE GENOMIC DNA]</scope>
    <source>
        <strain evidence="6 7">O3.65</strain>
    </source>
</reference>
<evidence type="ECO:0000256" key="2">
    <source>
        <dbReference type="ARBA" id="ARBA00023015"/>
    </source>
</evidence>
<keyword evidence="2" id="KW-0805">Transcription regulation</keyword>
<dbReference type="Proteomes" id="UP000068382">
    <property type="component" value="Unassembled WGS sequence"/>
</dbReference>
<dbReference type="GO" id="GO:0006351">
    <property type="term" value="P:DNA-templated transcription"/>
    <property type="evidence" value="ECO:0007669"/>
    <property type="project" value="TreeGrafter"/>
</dbReference>
<keyword evidence="3" id="KW-0238">DNA-binding</keyword>
<comment type="similarity">
    <text evidence="1">Belongs to the LysR transcriptional regulatory family.</text>
</comment>
<dbReference type="SUPFAM" id="SSF46785">
    <property type="entry name" value="Winged helix' DNA-binding domain"/>
    <property type="match status" value="1"/>
</dbReference>
<dbReference type="PANTHER" id="PTHR30537:SF66">
    <property type="entry name" value="IRON-REGULATED VIRULENCE REGULATORY PROTEIN IRGB"/>
    <property type="match status" value="1"/>
</dbReference>
<dbReference type="PROSITE" id="PS50931">
    <property type="entry name" value="HTH_LYSR"/>
    <property type="match status" value="1"/>
</dbReference>
<dbReference type="PANTHER" id="PTHR30537">
    <property type="entry name" value="HTH-TYPE TRANSCRIPTIONAL REGULATOR"/>
    <property type="match status" value="1"/>
</dbReference>
<dbReference type="InterPro" id="IPR000847">
    <property type="entry name" value="LysR_HTH_N"/>
</dbReference>
<comment type="caution">
    <text evidence="6">The sequence shown here is derived from an EMBL/GenBank/DDBJ whole genome shotgun (WGS) entry which is preliminary data.</text>
</comment>
<dbReference type="CDD" id="cd08422">
    <property type="entry name" value="PBP2_CrgA_like"/>
    <property type="match status" value="1"/>
</dbReference>
<dbReference type="EMBL" id="LPUY01000025">
    <property type="protein sequence ID" value="KUP94203.1"/>
    <property type="molecule type" value="Genomic_DNA"/>
</dbReference>
<dbReference type="InterPro" id="IPR036390">
    <property type="entry name" value="WH_DNA-bd_sf"/>
</dbReference>
<evidence type="ECO:0000256" key="3">
    <source>
        <dbReference type="ARBA" id="ARBA00023125"/>
    </source>
</evidence>
<dbReference type="Pfam" id="PF03466">
    <property type="entry name" value="LysR_substrate"/>
    <property type="match status" value="1"/>
</dbReference>
<dbReference type="Gene3D" id="3.40.190.290">
    <property type="match status" value="1"/>
</dbReference>
<accession>A0A132C0W7</accession>
<dbReference type="PATRIC" id="fig|1768241.3.peg.976"/>
<dbReference type="InterPro" id="IPR005119">
    <property type="entry name" value="LysR_subst-bd"/>
</dbReference>
<dbReference type="GO" id="GO:0003700">
    <property type="term" value="F:DNA-binding transcription factor activity"/>
    <property type="evidence" value="ECO:0007669"/>
    <property type="project" value="InterPro"/>
</dbReference>
<dbReference type="SUPFAM" id="SSF53850">
    <property type="entry name" value="Periplasmic binding protein-like II"/>
    <property type="match status" value="1"/>
</dbReference>
<evidence type="ECO:0000313" key="7">
    <source>
        <dbReference type="Proteomes" id="UP000068382"/>
    </source>
</evidence>
<dbReference type="InterPro" id="IPR036388">
    <property type="entry name" value="WH-like_DNA-bd_sf"/>
</dbReference>
<dbReference type="FunFam" id="1.10.10.10:FF:000001">
    <property type="entry name" value="LysR family transcriptional regulator"/>
    <property type="match status" value="1"/>
</dbReference>
<gene>
    <name evidence="6" type="primary">dmlR_2</name>
    <name evidence="6" type="ORF">TRIHO_09390</name>
</gene>
<evidence type="ECO:0000259" key="5">
    <source>
        <dbReference type="PROSITE" id="PS50931"/>
    </source>
</evidence>
<keyword evidence="4" id="KW-0804">Transcription</keyword>